<feature type="domain" description="Flavodoxin-like fold" evidence="7">
    <location>
        <begin position="1"/>
        <end position="212"/>
    </location>
</feature>
<gene>
    <name evidence="6" type="primary">azoR</name>
    <name evidence="9" type="ORF">LMK00_06480</name>
    <name evidence="8" type="ORF">NF717_03650</name>
</gene>
<evidence type="ECO:0000256" key="6">
    <source>
        <dbReference type="HAMAP-Rule" id="MF_01216"/>
    </source>
</evidence>
<keyword evidence="1 6" id="KW-0285">Flavoprotein</keyword>
<dbReference type="PANTHER" id="PTHR43741">
    <property type="entry name" value="FMN-DEPENDENT NADH-AZOREDUCTASE 1"/>
    <property type="match status" value="1"/>
</dbReference>
<dbReference type="EC" id="1.7.1.17" evidence="6"/>
<dbReference type="RefSeq" id="WP_252175063.1">
    <property type="nucleotide sequence ID" value="NZ_CP086395.1"/>
</dbReference>
<evidence type="ECO:0000256" key="3">
    <source>
        <dbReference type="ARBA" id="ARBA00023002"/>
    </source>
</evidence>
<proteinExistence type="inferred from homology"/>
<keyword evidence="4 6" id="KW-0520">NAD</keyword>
<comment type="caution">
    <text evidence="6">Lacks conserved residue(s) required for the propagation of feature annotation.</text>
</comment>
<evidence type="ECO:0000259" key="7">
    <source>
        <dbReference type="Pfam" id="PF02525"/>
    </source>
</evidence>
<dbReference type="EMBL" id="JAMWFV010000002">
    <property type="protein sequence ID" value="MDG6144757.1"/>
    <property type="molecule type" value="Genomic_DNA"/>
</dbReference>
<evidence type="ECO:0000256" key="2">
    <source>
        <dbReference type="ARBA" id="ARBA00022643"/>
    </source>
</evidence>
<dbReference type="Proteomes" id="UP001153199">
    <property type="component" value="Unassembled WGS sequence"/>
</dbReference>
<sequence>MKTLVINAHPGYTNHEHFSVQLQDKFIELYHTHYPEKDLTIMNLYEEDIPRIEATSLWSVWEKQATGKELSSTESKIAERSQFLLEQFKAHQRVVVSTPLHNFNITSRMKDYIDNLMIARETFRYLTEPDEQGKVSEGLMRANYKMLMLFASGSVYTSDSIYKSVDIAPHYMQTIFQEMMGFDDFQLVRAEGTATQDKDRILNTAFTDIEQKFSSFYQ</sequence>
<dbReference type="EMBL" id="CP086395">
    <property type="protein sequence ID" value="USJ19478.1"/>
    <property type="molecule type" value="Genomic_DNA"/>
</dbReference>
<comment type="catalytic activity">
    <reaction evidence="5">
        <text>N,N-dimethyl-1,4-phenylenediamine + anthranilate + 2 NAD(+) = 2-(4-dimethylaminophenyl)diazenylbenzoate + 2 NADH + 2 H(+)</text>
        <dbReference type="Rhea" id="RHEA:55872"/>
        <dbReference type="ChEBI" id="CHEBI:15378"/>
        <dbReference type="ChEBI" id="CHEBI:15783"/>
        <dbReference type="ChEBI" id="CHEBI:16567"/>
        <dbReference type="ChEBI" id="CHEBI:57540"/>
        <dbReference type="ChEBI" id="CHEBI:57945"/>
        <dbReference type="ChEBI" id="CHEBI:71579"/>
        <dbReference type="EC" id="1.7.1.17"/>
    </reaction>
    <physiologicalReaction direction="right-to-left" evidence="5">
        <dbReference type="Rhea" id="RHEA:55874"/>
    </physiologicalReaction>
</comment>
<dbReference type="InterPro" id="IPR050104">
    <property type="entry name" value="FMN-dep_NADH:Q_OxRdtase_AzoR1"/>
</dbReference>
<reference evidence="9" key="1">
    <citation type="journal article" date="2022" name="Front. Microbiol.">
        <title>Feed Insects as a Reservoir of Granadaene-Producing Lactococci.</title>
        <authorList>
            <person name="Neuzil-Bunesova V."/>
            <person name="Ramirez Garcia A."/>
            <person name="Modrackova N."/>
            <person name="Makovska M."/>
            <person name="Sabolova M."/>
            <person name="Sproer C."/>
            <person name="Bunk B."/>
            <person name="Blom J."/>
            <person name="Schwab C."/>
        </authorList>
    </citation>
    <scope>NUCLEOTIDE SEQUENCE</scope>
    <source>
        <strain evidence="9">I4/6O</strain>
    </source>
</reference>
<reference evidence="8" key="2">
    <citation type="submission" date="2022-06" db="EMBL/GenBank/DDBJ databases">
        <title>Lactococcus from bovine mastitis in China.</title>
        <authorList>
            <person name="Lin Y."/>
            <person name="Han B."/>
        </authorList>
    </citation>
    <scope>NUCLEOTIDE SEQUENCE</scope>
    <source>
        <strain evidence="8">Ningxia-I-26</strain>
    </source>
</reference>
<dbReference type="AlphaFoldDB" id="A0A9Q9D5S5"/>
<accession>A0A9Q9D5S5</accession>
<comment type="catalytic activity">
    <reaction evidence="6">
        <text>2 a quinone + NADH + H(+) = 2 a 1,4-benzosemiquinone + NAD(+)</text>
        <dbReference type="Rhea" id="RHEA:65952"/>
        <dbReference type="ChEBI" id="CHEBI:15378"/>
        <dbReference type="ChEBI" id="CHEBI:57540"/>
        <dbReference type="ChEBI" id="CHEBI:57945"/>
        <dbReference type="ChEBI" id="CHEBI:132124"/>
        <dbReference type="ChEBI" id="CHEBI:134225"/>
    </reaction>
</comment>
<dbReference type="Gene3D" id="3.40.50.360">
    <property type="match status" value="1"/>
</dbReference>
<dbReference type="SUPFAM" id="SSF52218">
    <property type="entry name" value="Flavoproteins"/>
    <property type="match status" value="1"/>
</dbReference>
<evidence type="ECO:0000313" key="8">
    <source>
        <dbReference type="EMBL" id="MDG6144757.1"/>
    </source>
</evidence>
<evidence type="ECO:0000256" key="4">
    <source>
        <dbReference type="ARBA" id="ARBA00023027"/>
    </source>
</evidence>
<evidence type="ECO:0000313" key="9">
    <source>
        <dbReference type="EMBL" id="USJ19478.1"/>
    </source>
</evidence>
<comment type="cofactor">
    <cofactor evidence="6">
        <name>FMN</name>
        <dbReference type="ChEBI" id="CHEBI:58210"/>
    </cofactor>
    <text evidence="6">Binds 1 FMN per subunit.</text>
</comment>
<keyword evidence="11" id="KW-1185">Reference proteome</keyword>
<dbReference type="HAMAP" id="MF_01216">
    <property type="entry name" value="Azoreductase_type1"/>
    <property type="match status" value="1"/>
</dbReference>
<evidence type="ECO:0000313" key="10">
    <source>
        <dbReference type="Proteomes" id="UP001056730"/>
    </source>
</evidence>
<comment type="function">
    <text evidence="6">Also exhibits azoreductase activity. Catalyzes the reductive cleavage of the azo bond in aromatic azo compounds to the corresponding amines.</text>
</comment>
<dbReference type="KEGG" id="lfo:LMK00_06480"/>
<evidence type="ECO:0000256" key="1">
    <source>
        <dbReference type="ARBA" id="ARBA00022630"/>
    </source>
</evidence>
<dbReference type="InterPro" id="IPR023048">
    <property type="entry name" value="NADH:quinone_OxRdtase_FMN_depd"/>
</dbReference>
<dbReference type="InterPro" id="IPR003680">
    <property type="entry name" value="Flavodoxin_fold"/>
</dbReference>
<evidence type="ECO:0000256" key="5">
    <source>
        <dbReference type="ARBA" id="ARBA00048542"/>
    </source>
</evidence>
<dbReference type="GO" id="GO:0009055">
    <property type="term" value="F:electron transfer activity"/>
    <property type="evidence" value="ECO:0007669"/>
    <property type="project" value="UniProtKB-UniRule"/>
</dbReference>
<organism evidence="9 10">
    <name type="scientific">Lactococcus formosensis</name>
    <dbReference type="NCBI Taxonomy" id="1281486"/>
    <lineage>
        <taxon>Bacteria</taxon>
        <taxon>Bacillati</taxon>
        <taxon>Bacillota</taxon>
        <taxon>Bacilli</taxon>
        <taxon>Lactobacillales</taxon>
        <taxon>Streptococcaceae</taxon>
        <taxon>Lactococcus</taxon>
    </lineage>
</organism>
<keyword evidence="2 6" id="KW-0288">FMN</keyword>
<name>A0A9Q9D5S5_9LACT</name>
<dbReference type="GO" id="GO:0016655">
    <property type="term" value="F:oxidoreductase activity, acting on NAD(P)H, quinone or similar compound as acceptor"/>
    <property type="evidence" value="ECO:0007669"/>
    <property type="project" value="InterPro"/>
</dbReference>
<comment type="subunit">
    <text evidence="6">Homodimer.</text>
</comment>
<dbReference type="InterPro" id="IPR029039">
    <property type="entry name" value="Flavoprotein-like_sf"/>
</dbReference>
<comment type="function">
    <text evidence="6">Quinone reductase that provides resistance to thiol-specific stress caused by electrophilic quinones.</text>
</comment>
<dbReference type="Pfam" id="PF02525">
    <property type="entry name" value="Flavodoxin_2"/>
    <property type="match status" value="1"/>
</dbReference>
<keyword evidence="3 6" id="KW-0560">Oxidoreductase</keyword>
<dbReference type="PANTHER" id="PTHR43741:SF4">
    <property type="entry name" value="FMN-DEPENDENT NADH:QUINONE OXIDOREDUCTASE"/>
    <property type="match status" value="1"/>
</dbReference>
<evidence type="ECO:0000313" key="11">
    <source>
        <dbReference type="Proteomes" id="UP001153199"/>
    </source>
</evidence>
<dbReference type="Proteomes" id="UP001056730">
    <property type="component" value="Chromosome"/>
</dbReference>
<dbReference type="EC" id="1.6.5.-" evidence="6"/>
<dbReference type="GO" id="GO:0010181">
    <property type="term" value="F:FMN binding"/>
    <property type="evidence" value="ECO:0007669"/>
    <property type="project" value="UniProtKB-UniRule"/>
</dbReference>
<dbReference type="GO" id="GO:0016652">
    <property type="term" value="F:oxidoreductase activity, acting on NAD(P)H as acceptor"/>
    <property type="evidence" value="ECO:0007669"/>
    <property type="project" value="UniProtKB-UniRule"/>
</dbReference>
<protein>
    <recommendedName>
        <fullName evidence="6">FMN dependent NADH:quinone oxidoreductase</fullName>
        <ecNumber evidence="6">1.6.5.-</ecNumber>
    </recommendedName>
    <alternativeName>
        <fullName evidence="6">Azo-dye reductase</fullName>
    </alternativeName>
    <alternativeName>
        <fullName evidence="6">FMN-dependent NADH-azo compound oxidoreductase</fullName>
    </alternativeName>
    <alternativeName>
        <fullName evidence="6">FMN-dependent NADH-azoreductase</fullName>
        <ecNumber evidence="6">1.7.1.17</ecNumber>
    </alternativeName>
</protein>
<comment type="similarity">
    <text evidence="6">Belongs to the azoreductase type 1 family.</text>
</comment>